<evidence type="ECO:0000313" key="12">
    <source>
        <dbReference type="EMBL" id="PIA14283.1"/>
    </source>
</evidence>
<dbReference type="InterPro" id="IPR000133">
    <property type="entry name" value="ER_ret_rcpt"/>
</dbReference>
<keyword evidence="6" id="KW-0931">ER-Golgi transport</keyword>
<dbReference type="PRINTS" id="PR00660">
    <property type="entry name" value="ERLUMENR"/>
</dbReference>
<dbReference type="GO" id="GO:0015031">
    <property type="term" value="P:protein transport"/>
    <property type="evidence" value="ECO:0007669"/>
    <property type="project" value="UniProtKB-KW"/>
</dbReference>
<comment type="subcellular location">
    <subcellularLocation>
        <location evidence="1">Endoplasmic reticulum membrane</location>
        <topology evidence="1">Multi-pass membrane protein</topology>
    </subcellularLocation>
</comment>
<feature type="transmembrane region" description="Helical" evidence="11">
    <location>
        <begin position="65"/>
        <end position="82"/>
    </location>
</feature>
<keyword evidence="4 11" id="KW-0812">Transmembrane</keyword>
<dbReference type="GO" id="GO:0016192">
    <property type="term" value="P:vesicle-mediated transport"/>
    <property type="evidence" value="ECO:0007669"/>
    <property type="project" value="UniProtKB-KW"/>
</dbReference>
<dbReference type="STRING" id="763665.A0A2G5B5G3"/>
<dbReference type="PANTHER" id="PTHR10585">
    <property type="entry name" value="ER LUMEN PROTEIN RETAINING RECEPTOR"/>
    <property type="match status" value="1"/>
</dbReference>
<evidence type="ECO:0000256" key="9">
    <source>
        <dbReference type="ARBA" id="ARBA00023136"/>
    </source>
</evidence>
<dbReference type="GO" id="GO:0005789">
    <property type="term" value="C:endoplasmic reticulum membrane"/>
    <property type="evidence" value="ECO:0007669"/>
    <property type="project" value="UniProtKB-SubCell"/>
</dbReference>
<evidence type="ECO:0000256" key="2">
    <source>
        <dbReference type="ARBA" id="ARBA00010120"/>
    </source>
</evidence>
<keyword evidence="13" id="KW-1185">Reference proteome</keyword>
<evidence type="ECO:0000313" key="13">
    <source>
        <dbReference type="Proteomes" id="UP000242474"/>
    </source>
</evidence>
<evidence type="ECO:0000256" key="3">
    <source>
        <dbReference type="ARBA" id="ARBA00022448"/>
    </source>
</evidence>
<evidence type="ECO:0000256" key="6">
    <source>
        <dbReference type="ARBA" id="ARBA00022892"/>
    </source>
</evidence>
<keyword evidence="3" id="KW-0813">Transport</keyword>
<dbReference type="PROSITE" id="PS00951">
    <property type="entry name" value="ER_LUMEN_RECEPTOR_1"/>
    <property type="match status" value="1"/>
</dbReference>
<protein>
    <submittedName>
        <fullName evidence="12">ER lumen protein retaining receptor</fullName>
    </submittedName>
</protein>
<sequence length="213" mass="24708">MNIFRLSGDLLHLASIFILIARLHQTKSCAGISLKTQYLYLLVFATRYLDLFLGFVSVYNTLMKIFFLASSGYIVYLMYSPLKASYDKSLDSFRVEYIIAFAAVVALAFPHKYSVVEVLWSFSIYLESLAIIPQLFQMTRTGEADNITSHYVFALGGYRALYMLNWFYRYYTEDNYVDYISWIAGIVQTALYGDFFYIYITRVLKGKSFKLPV</sequence>
<accession>A0A2G5B5G3</accession>
<feature type="transmembrane region" description="Helical" evidence="11">
    <location>
        <begin position="148"/>
        <end position="167"/>
    </location>
</feature>
<dbReference type="Proteomes" id="UP000242474">
    <property type="component" value="Unassembled WGS sequence"/>
</dbReference>
<reference evidence="12 13" key="1">
    <citation type="journal article" date="2015" name="Genome Biol. Evol.">
        <title>Phylogenomic analyses indicate that early fungi evolved digesting cell walls of algal ancestors of land plants.</title>
        <authorList>
            <person name="Chang Y."/>
            <person name="Wang S."/>
            <person name="Sekimoto S."/>
            <person name="Aerts A.L."/>
            <person name="Choi C."/>
            <person name="Clum A."/>
            <person name="LaButti K.M."/>
            <person name="Lindquist E.A."/>
            <person name="Yee Ngan C."/>
            <person name="Ohm R.A."/>
            <person name="Salamov A.A."/>
            <person name="Grigoriev I.V."/>
            <person name="Spatafora J.W."/>
            <person name="Berbee M.L."/>
        </authorList>
    </citation>
    <scope>NUCLEOTIDE SEQUENCE [LARGE SCALE GENOMIC DNA]</scope>
    <source>
        <strain evidence="12 13">NRRL 1564</strain>
    </source>
</reference>
<evidence type="ECO:0000256" key="11">
    <source>
        <dbReference type="SAM" id="Phobius"/>
    </source>
</evidence>
<evidence type="ECO:0000256" key="4">
    <source>
        <dbReference type="ARBA" id="ARBA00022692"/>
    </source>
</evidence>
<comment type="similarity">
    <text evidence="2">Belongs to the ERD2 family.</text>
</comment>
<keyword evidence="8 11" id="KW-1133">Transmembrane helix</keyword>
<keyword evidence="10 12" id="KW-0675">Receptor</keyword>
<keyword evidence="9 11" id="KW-0472">Membrane</keyword>
<name>A0A2G5B5G3_COERN</name>
<evidence type="ECO:0000256" key="7">
    <source>
        <dbReference type="ARBA" id="ARBA00022927"/>
    </source>
</evidence>
<feature type="transmembrane region" description="Helical" evidence="11">
    <location>
        <begin position="119"/>
        <end position="136"/>
    </location>
</feature>
<evidence type="ECO:0000256" key="1">
    <source>
        <dbReference type="ARBA" id="ARBA00004477"/>
    </source>
</evidence>
<dbReference type="Pfam" id="PF00810">
    <property type="entry name" value="ER_lumen_recept"/>
    <property type="match status" value="1"/>
</dbReference>
<keyword evidence="5" id="KW-0256">Endoplasmic reticulum</keyword>
<organism evidence="12 13">
    <name type="scientific">Coemansia reversa (strain ATCC 12441 / NRRL 1564)</name>
    <dbReference type="NCBI Taxonomy" id="763665"/>
    <lineage>
        <taxon>Eukaryota</taxon>
        <taxon>Fungi</taxon>
        <taxon>Fungi incertae sedis</taxon>
        <taxon>Zoopagomycota</taxon>
        <taxon>Kickxellomycotina</taxon>
        <taxon>Kickxellomycetes</taxon>
        <taxon>Kickxellales</taxon>
        <taxon>Kickxellaceae</taxon>
        <taxon>Coemansia</taxon>
    </lineage>
</organism>
<dbReference type="AlphaFoldDB" id="A0A2G5B5G3"/>
<dbReference type="OrthoDB" id="7694678at2759"/>
<dbReference type="EMBL" id="KZ303519">
    <property type="protein sequence ID" value="PIA14283.1"/>
    <property type="molecule type" value="Genomic_DNA"/>
</dbReference>
<evidence type="ECO:0000256" key="5">
    <source>
        <dbReference type="ARBA" id="ARBA00022824"/>
    </source>
</evidence>
<evidence type="ECO:0000256" key="8">
    <source>
        <dbReference type="ARBA" id="ARBA00022989"/>
    </source>
</evidence>
<dbReference type="GO" id="GO:0006621">
    <property type="term" value="P:protein retention in ER lumen"/>
    <property type="evidence" value="ECO:0007669"/>
    <property type="project" value="InterPro"/>
</dbReference>
<gene>
    <name evidence="12" type="ORF">COEREDRAFT_93992</name>
</gene>
<proteinExistence type="inferred from homology"/>
<feature type="transmembrane region" description="Helical" evidence="11">
    <location>
        <begin position="179"/>
        <end position="200"/>
    </location>
</feature>
<feature type="transmembrane region" description="Helical" evidence="11">
    <location>
        <begin position="94"/>
        <end position="113"/>
    </location>
</feature>
<dbReference type="GO" id="GO:0046923">
    <property type="term" value="F:ER retention sequence binding"/>
    <property type="evidence" value="ECO:0007669"/>
    <property type="project" value="InterPro"/>
</dbReference>
<evidence type="ECO:0000256" key="10">
    <source>
        <dbReference type="ARBA" id="ARBA00023170"/>
    </source>
</evidence>
<keyword evidence="7" id="KW-0653">Protein transport</keyword>